<sequence length="337" mass="36710">MGILKQSDYADVQRVGIPRALLYHRYGVLWETLFAELGREVVLSRETDRALVAEGEALSVDESCLASKVYMGHAASLVGACDALFVPSFANLGHRKGFCTKFQALPDMVANTLRDRDVRVVSCLVDERGERLGMREAFMGLAERFGANPREAKRVWKAASRAQERACRATAEAQERQLAALEAAGAGGGAGDALAEQPLTIVVVAHPYLAHDPYLGGSVTDPLKRLGAVVLYADEMDRWRAFKASLEFSETLQWIVNRELIGALTLLHNKVDGVVLLSAFPCGPDSMTDDAIMRCIQGKPILNLTIDAQSGTAGLETRIESFVDILRYQKSGGYVHG</sequence>
<dbReference type="Proteomes" id="UP001232750">
    <property type="component" value="Unassembled WGS sequence"/>
</dbReference>
<organism evidence="2 3">
    <name type="scientific">Gordonibacter faecis</name>
    <dbReference type="NCBI Taxonomy" id="3047475"/>
    <lineage>
        <taxon>Bacteria</taxon>
        <taxon>Bacillati</taxon>
        <taxon>Actinomycetota</taxon>
        <taxon>Coriobacteriia</taxon>
        <taxon>Eggerthellales</taxon>
        <taxon>Eggerthellaceae</taxon>
        <taxon>Gordonibacter</taxon>
    </lineage>
</organism>
<reference evidence="2 3" key="1">
    <citation type="submission" date="2023-05" db="EMBL/GenBank/DDBJ databases">
        <title>Gordonibacter KGMB12511T sp. nov., isolated from faeces of healthy Korean.</title>
        <authorList>
            <person name="Kim H.S."/>
            <person name="Kim J.-S."/>
            <person name="Suh M.K."/>
            <person name="Eom M.K."/>
            <person name="Do H.E."/>
            <person name="Lee J.-S."/>
        </authorList>
    </citation>
    <scope>NUCLEOTIDE SEQUENCE [LARGE SCALE GENOMIC DNA]</scope>
    <source>
        <strain evidence="2 3">KGMB12511</strain>
    </source>
</reference>
<dbReference type="EMBL" id="JASJEU010000023">
    <property type="protein sequence ID" value="MDJ1651526.1"/>
    <property type="molecule type" value="Genomic_DNA"/>
</dbReference>
<proteinExistence type="predicted"/>
<dbReference type="InterPro" id="IPR018709">
    <property type="entry name" value="CoA_activase_DUF2229"/>
</dbReference>
<name>A0ABT7DSM0_9ACTN</name>
<dbReference type="Pfam" id="PF09989">
    <property type="entry name" value="DUF2229"/>
    <property type="match status" value="1"/>
</dbReference>
<dbReference type="Gene3D" id="3.40.50.11900">
    <property type="match status" value="1"/>
</dbReference>
<evidence type="ECO:0000313" key="2">
    <source>
        <dbReference type="EMBL" id="MDJ1651526.1"/>
    </source>
</evidence>
<comment type="caution">
    <text evidence="2">The sequence shown here is derived from an EMBL/GenBank/DDBJ whole genome shotgun (WGS) entry which is preliminary data.</text>
</comment>
<dbReference type="RefSeq" id="WP_283832874.1">
    <property type="nucleotide sequence ID" value="NZ_JASJEU010000023.1"/>
</dbReference>
<feature type="domain" description="DUF2229" evidence="1">
    <location>
        <begin position="14"/>
        <end position="234"/>
    </location>
</feature>
<dbReference type="InterPro" id="IPR051805">
    <property type="entry name" value="Dehydratase_Activator_Redct"/>
</dbReference>
<evidence type="ECO:0000259" key="1">
    <source>
        <dbReference type="Pfam" id="PF09989"/>
    </source>
</evidence>
<protein>
    <submittedName>
        <fullName evidence="2">Acyl-CoA dehydratase activase-related protein</fullName>
    </submittedName>
</protein>
<keyword evidence="3" id="KW-1185">Reference proteome</keyword>
<gene>
    <name evidence="2" type="ORF">QNJ86_12000</name>
</gene>
<dbReference type="PANTHER" id="PTHR32329:SF2">
    <property type="entry name" value="BIFUNCTIONAL PROTEIN [INCLUDES 2-HYDROXYACYL-COA DEHYDRATASE (N-TER) AND ITS ACTIVATOR DOMAIN (C_TERM)"/>
    <property type="match status" value="1"/>
</dbReference>
<evidence type="ECO:0000313" key="3">
    <source>
        <dbReference type="Proteomes" id="UP001232750"/>
    </source>
</evidence>
<accession>A0ABT7DSM0</accession>
<dbReference type="PANTHER" id="PTHR32329">
    <property type="entry name" value="BIFUNCTIONAL PROTEIN [INCLUDES 2-HYDROXYACYL-COA DEHYDRATASE (N-TER) AND ITS ACTIVATOR DOMAIN (C_TERM)-RELATED"/>
    <property type="match status" value="1"/>
</dbReference>